<dbReference type="AlphaFoldDB" id="A0A368G1Z9"/>
<gene>
    <name evidence="2" type="ORF">ANCCAN_17123</name>
</gene>
<accession>A0A368G1Z9</accession>
<feature type="compositionally biased region" description="Polar residues" evidence="1">
    <location>
        <begin position="1"/>
        <end position="12"/>
    </location>
</feature>
<dbReference type="Proteomes" id="UP000252519">
    <property type="component" value="Unassembled WGS sequence"/>
</dbReference>
<organism evidence="2 3">
    <name type="scientific">Ancylostoma caninum</name>
    <name type="common">Dog hookworm</name>
    <dbReference type="NCBI Taxonomy" id="29170"/>
    <lineage>
        <taxon>Eukaryota</taxon>
        <taxon>Metazoa</taxon>
        <taxon>Ecdysozoa</taxon>
        <taxon>Nematoda</taxon>
        <taxon>Chromadorea</taxon>
        <taxon>Rhabditida</taxon>
        <taxon>Rhabditina</taxon>
        <taxon>Rhabditomorpha</taxon>
        <taxon>Strongyloidea</taxon>
        <taxon>Ancylostomatidae</taxon>
        <taxon>Ancylostomatinae</taxon>
        <taxon>Ancylostoma</taxon>
    </lineage>
</organism>
<feature type="region of interest" description="Disordered" evidence="1">
    <location>
        <begin position="1"/>
        <end position="29"/>
    </location>
</feature>
<evidence type="ECO:0000313" key="3">
    <source>
        <dbReference type="Proteomes" id="UP000252519"/>
    </source>
</evidence>
<reference evidence="2 3" key="1">
    <citation type="submission" date="2014-10" db="EMBL/GenBank/DDBJ databases">
        <title>Draft genome of the hookworm Ancylostoma caninum.</title>
        <authorList>
            <person name="Mitreva M."/>
        </authorList>
    </citation>
    <scope>NUCLEOTIDE SEQUENCE [LARGE SCALE GENOMIC DNA]</scope>
    <source>
        <strain evidence="2 3">Baltimore</strain>
    </source>
</reference>
<evidence type="ECO:0000256" key="1">
    <source>
        <dbReference type="SAM" id="MobiDB-lite"/>
    </source>
</evidence>
<sequence length="73" mass="7899">MAEESSPASSVHLTPGQGQGTSVGDRAGLRTEDNVGEVLRLFPAFWLDSVGSYFGKLFSGTVTKKKRDIEIIR</sequence>
<keyword evidence="3" id="KW-1185">Reference proteome</keyword>
<dbReference type="EMBL" id="JOJR01000508">
    <property type="protein sequence ID" value="RCN36985.1"/>
    <property type="molecule type" value="Genomic_DNA"/>
</dbReference>
<evidence type="ECO:0000313" key="2">
    <source>
        <dbReference type="EMBL" id="RCN36985.1"/>
    </source>
</evidence>
<name>A0A368G1Z9_ANCCA</name>
<comment type="caution">
    <text evidence="2">The sequence shown here is derived from an EMBL/GenBank/DDBJ whole genome shotgun (WGS) entry which is preliminary data.</text>
</comment>
<proteinExistence type="predicted"/>
<protein>
    <submittedName>
        <fullName evidence="2">Uncharacterized protein</fullName>
    </submittedName>
</protein>